<keyword evidence="2" id="KW-1185">Reference proteome</keyword>
<dbReference type="Proteomes" id="UP000308092">
    <property type="component" value="Unassembled WGS sequence"/>
</dbReference>
<gene>
    <name evidence="1" type="ORF">EYZ11_006587</name>
</gene>
<dbReference type="VEuPathDB" id="FungiDB:EYZ11_006587"/>
<name>A0A4S3JFH1_9EURO</name>
<dbReference type="EMBL" id="SOSA01000235">
    <property type="protein sequence ID" value="THC93940.1"/>
    <property type="molecule type" value="Genomic_DNA"/>
</dbReference>
<evidence type="ECO:0000313" key="2">
    <source>
        <dbReference type="Proteomes" id="UP000308092"/>
    </source>
</evidence>
<accession>A0A4S3JFH1</accession>
<comment type="caution">
    <text evidence="1">The sequence shown here is derived from an EMBL/GenBank/DDBJ whole genome shotgun (WGS) entry which is preliminary data.</text>
</comment>
<dbReference type="AlphaFoldDB" id="A0A4S3JFH1"/>
<proteinExistence type="predicted"/>
<protein>
    <submittedName>
        <fullName evidence="1">Uncharacterized protein</fullName>
    </submittedName>
</protein>
<sequence>MLTVSNFKKVRFRLPKVGQLPWLDGGHSQDPVVMPAMALQQPS</sequence>
<reference evidence="1 2" key="1">
    <citation type="submission" date="2019-03" db="EMBL/GenBank/DDBJ databases">
        <title>The genome sequence of a newly discovered highly antifungal drug resistant Aspergillus species, Aspergillus tanneri NIH 1004.</title>
        <authorList>
            <person name="Mounaud S."/>
            <person name="Singh I."/>
            <person name="Joardar V."/>
            <person name="Pakala S."/>
            <person name="Pakala S."/>
            <person name="Venepally P."/>
            <person name="Hoover J."/>
            <person name="Nierman W."/>
            <person name="Chung J."/>
            <person name="Losada L."/>
        </authorList>
    </citation>
    <scope>NUCLEOTIDE SEQUENCE [LARGE SCALE GENOMIC DNA]</scope>
    <source>
        <strain evidence="1 2">NIH1004</strain>
    </source>
</reference>
<organism evidence="1 2">
    <name type="scientific">Aspergillus tanneri</name>
    <dbReference type="NCBI Taxonomy" id="1220188"/>
    <lineage>
        <taxon>Eukaryota</taxon>
        <taxon>Fungi</taxon>
        <taxon>Dikarya</taxon>
        <taxon>Ascomycota</taxon>
        <taxon>Pezizomycotina</taxon>
        <taxon>Eurotiomycetes</taxon>
        <taxon>Eurotiomycetidae</taxon>
        <taxon>Eurotiales</taxon>
        <taxon>Aspergillaceae</taxon>
        <taxon>Aspergillus</taxon>
        <taxon>Aspergillus subgen. Circumdati</taxon>
    </lineage>
</organism>
<evidence type="ECO:0000313" key="1">
    <source>
        <dbReference type="EMBL" id="THC93940.1"/>
    </source>
</evidence>